<feature type="domain" description="PD-(D/E)XK endonuclease-like" evidence="1">
    <location>
        <begin position="19"/>
        <end position="312"/>
    </location>
</feature>
<protein>
    <submittedName>
        <fullName evidence="2">PD-(D/E)XK nuclease family protein</fullName>
    </submittedName>
</protein>
<reference evidence="2 3" key="1">
    <citation type="submission" date="2018-07" db="EMBL/GenBank/DDBJ databases">
        <title>Genome sequences of Haloplanus sp. CBA1112.</title>
        <authorList>
            <person name="Kim Y.B."/>
            <person name="Roh S.W."/>
        </authorList>
    </citation>
    <scope>NUCLEOTIDE SEQUENCE [LARGE SCALE GENOMIC DNA]</scope>
    <source>
        <strain evidence="2 3">CBA1112</strain>
        <plasmid evidence="3">pcba1112-01</plasmid>
    </source>
</reference>
<evidence type="ECO:0000313" key="3">
    <source>
        <dbReference type="Proteomes" id="UP000252985"/>
    </source>
</evidence>
<organism evidence="2 3">
    <name type="scientific">Haloplanus rubicundus</name>
    <dbReference type="NCBI Taxonomy" id="1547898"/>
    <lineage>
        <taxon>Archaea</taxon>
        <taxon>Methanobacteriati</taxon>
        <taxon>Methanobacteriota</taxon>
        <taxon>Stenosarchaea group</taxon>
        <taxon>Halobacteria</taxon>
        <taxon>Halobacteriales</taxon>
        <taxon>Haloferacaceae</taxon>
        <taxon>Haloplanus</taxon>
    </lineage>
</organism>
<proteinExistence type="predicted"/>
<dbReference type="Proteomes" id="UP000252985">
    <property type="component" value="Plasmid pCBA1112-01"/>
</dbReference>
<accession>A0A345E8C0</accession>
<dbReference type="AlphaFoldDB" id="A0A345E8C0"/>
<keyword evidence="2" id="KW-0614">Plasmid</keyword>
<dbReference type="InterPro" id="IPR038726">
    <property type="entry name" value="PDDEXK_AddAB-type"/>
</dbReference>
<dbReference type="EMBL" id="CP031147">
    <property type="protein sequence ID" value="AXG08442.1"/>
    <property type="molecule type" value="Genomic_DNA"/>
</dbReference>
<gene>
    <name evidence="2" type="ORF">DU484_00465</name>
</gene>
<dbReference type="Pfam" id="PF12705">
    <property type="entry name" value="PDDEXK_1"/>
    <property type="match status" value="1"/>
</dbReference>
<dbReference type="Gene3D" id="3.90.320.10">
    <property type="match status" value="1"/>
</dbReference>
<name>A0A345E8C0_9EURY</name>
<evidence type="ECO:0000259" key="1">
    <source>
        <dbReference type="Pfam" id="PF12705"/>
    </source>
</evidence>
<dbReference type="InterPro" id="IPR011604">
    <property type="entry name" value="PDDEXK-like_dom_sf"/>
</dbReference>
<evidence type="ECO:0000313" key="2">
    <source>
        <dbReference type="EMBL" id="AXG08442.1"/>
    </source>
</evidence>
<geneLocation type="plasmid" evidence="3">
    <name>pcba1112-01</name>
</geneLocation>
<dbReference type="KEGG" id="haq:DU484_00465"/>
<sequence>MRSRLGSTSDMGGFDVTDRMSPSRVATYLTCPRQFEFNYEHQLETEDRTDMERYFNRGNVLDTSLQETADAVSPATDTESVRALAREEFDKQWAEETSVDCYPSAASYEYDRQISKAAIEDYLNPETSGEGVEHLRRSVGTEVHLEWVDPELGPMHGYADNIVETRDGLLIIDYKASYSGRRFPNKSGSDLQNQIEGTKHYPKRLKKWLQIEMYCAGIEEHESYSAGDEIRFMFYGLISSKTREATEEGYSISVSGKEWDMTDLYRSHEEELQSLLSWGVDGIRDEVFDPTEQSWSLIQEEACEGCDYRRGCGDYLAEEVRFS</sequence>